<dbReference type="SMART" id="SM00479">
    <property type="entry name" value="EXOIII"/>
    <property type="match status" value="1"/>
</dbReference>
<evidence type="ECO:0000259" key="4">
    <source>
        <dbReference type="SMART" id="SM00479"/>
    </source>
</evidence>
<name>A0ABW0ZH18_9ACTN</name>
<organism evidence="5 6">
    <name type="scientific">Nocardioides vastitatis</name>
    <dbReference type="NCBI Taxonomy" id="2568655"/>
    <lineage>
        <taxon>Bacteria</taxon>
        <taxon>Bacillati</taxon>
        <taxon>Actinomycetota</taxon>
        <taxon>Actinomycetes</taxon>
        <taxon>Propionibacteriales</taxon>
        <taxon>Nocardioidaceae</taxon>
        <taxon>Nocardioides</taxon>
    </lineage>
</organism>
<evidence type="ECO:0000256" key="2">
    <source>
        <dbReference type="ARBA" id="ARBA00022801"/>
    </source>
</evidence>
<evidence type="ECO:0000313" key="5">
    <source>
        <dbReference type="EMBL" id="MFC5730259.1"/>
    </source>
</evidence>
<gene>
    <name evidence="5" type="ORF">ACFPQB_15150</name>
</gene>
<dbReference type="Proteomes" id="UP001596072">
    <property type="component" value="Unassembled WGS sequence"/>
</dbReference>
<dbReference type="GO" id="GO:0004527">
    <property type="term" value="F:exonuclease activity"/>
    <property type="evidence" value="ECO:0007669"/>
    <property type="project" value="UniProtKB-KW"/>
</dbReference>
<evidence type="ECO:0000256" key="3">
    <source>
        <dbReference type="ARBA" id="ARBA00022839"/>
    </source>
</evidence>
<keyword evidence="3 5" id="KW-0269">Exonuclease</keyword>
<dbReference type="RefSeq" id="WP_168798310.1">
    <property type="nucleotide sequence ID" value="NZ_JBHSNS010000007.1"/>
</dbReference>
<comment type="caution">
    <text evidence="5">The sequence shown here is derived from an EMBL/GenBank/DDBJ whole genome shotgun (WGS) entry which is preliminary data.</text>
</comment>
<dbReference type="CDD" id="cd06127">
    <property type="entry name" value="DEDDh"/>
    <property type="match status" value="1"/>
</dbReference>
<evidence type="ECO:0000256" key="1">
    <source>
        <dbReference type="ARBA" id="ARBA00022722"/>
    </source>
</evidence>
<dbReference type="SUPFAM" id="SSF53098">
    <property type="entry name" value="Ribonuclease H-like"/>
    <property type="match status" value="1"/>
</dbReference>
<keyword evidence="1" id="KW-0540">Nuclease</keyword>
<dbReference type="PANTHER" id="PTHR30231:SF4">
    <property type="entry name" value="PROTEIN NEN2"/>
    <property type="match status" value="1"/>
</dbReference>
<dbReference type="EMBL" id="JBHSNS010000007">
    <property type="protein sequence ID" value="MFC5730259.1"/>
    <property type="molecule type" value="Genomic_DNA"/>
</dbReference>
<dbReference type="InterPro" id="IPR036397">
    <property type="entry name" value="RNaseH_sf"/>
</dbReference>
<sequence>MRSGAEHSGPYAVIDFETTGLSARRDRIVEVAIARVDASGRIEDEFATLINPEGRDVGPTFIHGITNAQVERAPTFADVAPELLCRLSGAVVVAHNATFEEAFLAAELKRAGLEVPRLPALCTLWLGRQTFTTPNYKLGTLARAAGVPLVDKHAALGDVRAVCALLPQMTRQLRTPVLFSCVPMSWTSRNAQPLPLVTRAVALRKGSDGWMHSLMARLPVTGIAPHSASAEAYLDALTEVLSDGKITGEEAKVLAYLAGSAGMGGEQVLDSTSASWIAFRLPRSTMTFSPPPKSANSSPQPRL</sequence>
<dbReference type="Pfam" id="PF00929">
    <property type="entry name" value="RNase_T"/>
    <property type="match status" value="1"/>
</dbReference>
<protein>
    <submittedName>
        <fullName evidence="5">Exonuclease domain-containing protein</fullName>
    </submittedName>
</protein>
<keyword evidence="2" id="KW-0378">Hydrolase</keyword>
<dbReference type="InterPro" id="IPR012337">
    <property type="entry name" value="RNaseH-like_sf"/>
</dbReference>
<accession>A0ABW0ZH18</accession>
<evidence type="ECO:0000313" key="6">
    <source>
        <dbReference type="Proteomes" id="UP001596072"/>
    </source>
</evidence>
<feature type="domain" description="Exonuclease" evidence="4">
    <location>
        <begin position="10"/>
        <end position="175"/>
    </location>
</feature>
<keyword evidence="6" id="KW-1185">Reference proteome</keyword>
<dbReference type="Gene3D" id="3.30.420.10">
    <property type="entry name" value="Ribonuclease H-like superfamily/Ribonuclease H"/>
    <property type="match status" value="1"/>
</dbReference>
<dbReference type="InterPro" id="IPR013520">
    <property type="entry name" value="Ribonucl_H"/>
</dbReference>
<proteinExistence type="predicted"/>
<reference evidence="6" key="1">
    <citation type="journal article" date="2019" name="Int. J. Syst. Evol. Microbiol.">
        <title>The Global Catalogue of Microorganisms (GCM) 10K type strain sequencing project: providing services to taxonomists for standard genome sequencing and annotation.</title>
        <authorList>
            <consortium name="The Broad Institute Genomics Platform"/>
            <consortium name="The Broad Institute Genome Sequencing Center for Infectious Disease"/>
            <person name="Wu L."/>
            <person name="Ma J."/>
        </authorList>
    </citation>
    <scope>NUCLEOTIDE SEQUENCE [LARGE SCALE GENOMIC DNA]</scope>
    <source>
        <strain evidence="6">YIM 94188</strain>
    </source>
</reference>
<dbReference type="PANTHER" id="PTHR30231">
    <property type="entry name" value="DNA POLYMERASE III SUBUNIT EPSILON"/>
    <property type="match status" value="1"/>
</dbReference>